<gene>
    <name evidence="2" type="ORF">SPHA_8071</name>
</gene>
<comment type="caution">
    <text evidence="2">The sequence shown here is derived from an EMBL/GenBank/DDBJ whole genome shotgun (WGS) entry which is preliminary data.</text>
</comment>
<evidence type="ECO:0000313" key="3">
    <source>
        <dbReference type="Proteomes" id="UP000597762"/>
    </source>
</evidence>
<evidence type="ECO:0000313" key="2">
    <source>
        <dbReference type="EMBL" id="CAE1164561.1"/>
    </source>
</evidence>
<feature type="transmembrane region" description="Helical" evidence="1">
    <location>
        <begin position="84"/>
        <end position="109"/>
    </location>
</feature>
<feature type="transmembrane region" description="Helical" evidence="1">
    <location>
        <begin position="219"/>
        <end position="237"/>
    </location>
</feature>
<dbReference type="Proteomes" id="UP000597762">
    <property type="component" value="Unassembled WGS sequence"/>
</dbReference>
<keyword evidence="1" id="KW-0472">Membrane</keyword>
<sequence length="247" mass="29154">MFPLIQSKCYILSPFLSLYPFFLLFLLFISPFVSSLPPFFSITACFSLSNQKTVYPLLSLSPLFTPTFLSLFQSNMFLFIQSKVYIFSSFYSSFLSSFLFFLFSFTFLLYFDHCMFFFLPSKGSIFLFVFSSFFYPPFCFLLSFYPIFLHCIFLLIQLKSYIFSPFFVPFLVFSLTLFLFNACFSLSNQKVIYSDTSSFLFLSHTFVQCFLLILLKDYIFTFLFSPFLFCIFVHCFSSNQNTVYSHN</sequence>
<feature type="transmembrane region" description="Helical" evidence="1">
    <location>
        <begin position="12"/>
        <end position="33"/>
    </location>
</feature>
<feature type="transmembrane region" description="Helical" evidence="1">
    <location>
        <begin position="162"/>
        <end position="184"/>
    </location>
</feature>
<feature type="transmembrane region" description="Helical" evidence="1">
    <location>
        <begin position="191"/>
        <end position="213"/>
    </location>
</feature>
<feature type="transmembrane region" description="Helical" evidence="1">
    <location>
        <begin position="53"/>
        <end position="72"/>
    </location>
</feature>
<reference evidence="2" key="1">
    <citation type="submission" date="2021-01" db="EMBL/GenBank/DDBJ databases">
        <authorList>
            <person name="Li R."/>
            <person name="Bekaert M."/>
        </authorList>
    </citation>
    <scope>NUCLEOTIDE SEQUENCE</scope>
    <source>
        <strain evidence="2">Farmed</strain>
    </source>
</reference>
<protein>
    <submittedName>
        <fullName evidence="2">Uncharacterized protein</fullName>
    </submittedName>
</protein>
<name>A0A812B182_ACAPH</name>
<keyword evidence="1" id="KW-1133">Transmembrane helix</keyword>
<evidence type="ECO:0000256" key="1">
    <source>
        <dbReference type="SAM" id="Phobius"/>
    </source>
</evidence>
<keyword evidence="1" id="KW-0812">Transmembrane</keyword>
<accession>A0A812B182</accession>
<dbReference type="EMBL" id="CAHIKZ030000261">
    <property type="protein sequence ID" value="CAE1164561.1"/>
    <property type="molecule type" value="Genomic_DNA"/>
</dbReference>
<proteinExistence type="predicted"/>
<keyword evidence="3" id="KW-1185">Reference proteome</keyword>
<dbReference type="AlphaFoldDB" id="A0A812B182"/>
<organism evidence="2 3">
    <name type="scientific">Acanthosepion pharaonis</name>
    <name type="common">Pharaoh cuttlefish</name>
    <name type="synonym">Sepia pharaonis</name>
    <dbReference type="NCBI Taxonomy" id="158019"/>
    <lineage>
        <taxon>Eukaryota</taxon>
        <taxon>Metazoa</taxon>
        <taxon>Spiralia</taxon>
        <taxon>Lophotrochozoa</taxon>
        <taxon>Mollusca</taxon>
        <taxon>Cephalopoda</taxon>
        <taxon>Coleoidea</taxon>
        <taxon>Decapodiformes</taxon>
        <taxon>Sepiida</taxon>
        <taxon>Sepiina</taxon>
        <taxon>Sepiidae</taxon>
        <taxon>Acanthosepion</taxon>
    </lineage>
</organism>